<dbReference type="RefSeq" id="WP_204701226.1">
    <property type="nucleotide sequence ID" value="NZ_JAFBDQ010000005.1"/>
</dbReference>
<evidence type="ECO:0000259" key="1">
    <source>
        <dbReference type="SMART" id="SM00278"/>
    </source>
</evidence>
<keyword evidence="3" id="KW-1185">Reference proteome</keyword>
<dbReference type="PANTHER" id="PTHR21180:SF32">
    <property type="entry name" value="ENDONUCLEASE_EXONUCLEASE_PHOSPHATASE FAMILY DOMAIN-CONTAINING PROTEIN 1"/>
    <property type="match status" value="1"/>
</dbReference>
<dbReference type="AlphaFoldDB" id="A0A938XUA6"/>
<dbReference type="GO" id="GO:0003677">
    <property type="term" value="F:DNA binding"/>
    <property type="evidence" value="ECO:0007669"/>
    <property type="project" value="InterPro"/>
</dbReference>
<protein>
    <submittedName>
        <fullName evidence="2">Competence ComEA-like helix-hairpin-helix protein</fullName>
    </submittedName>
</protein>
<dbReference type="Proteomes" id="UP000774000">
    <property type="component" value="Unassembled WGS sequence"/>
</dbReference>
<gene>
    <name evidence="2" type="ORF">JOC47_001294</name>
</gene>
<comment type="caution">
    <text evidence="2">The sequence shown here is derived from an EMBL/GenBank/DDBJ whole genome shotgun (WGS) entry which is preliminary data.</text>
</comment>
<proteinExistence type="predicted"/>
<dbReference type="NCBIfam" id="TIGR00426">
    <property type="entry name" value="competence protein ComEA helix-hairpin-helix repeat region"/>
    <property type="match status" value="1"/>
</dbReference>
<dbReference type="EMBL" id="JAFBDQ010000005">
    <property type="protein sequence ID" value="MBM7556451.1"/>
    <property type="molecule type" value="Genomic_DNA"/>
</dbReference>
<accession>A0A938XUA6</accession>
<dbReference type="GO" id="GO:0015628">
    <property type="term" value="P:protein secretion by the type II secretion system"/>
    <property type="evidence" value="ECO:0007669"/>
    <property type="project" value="TreeGrafter"/>
</dbReference>
<feature type="domain" description="Helix-hairpin-helix DNA-binding motif class 1" evidence="1">
    <location>
        <begin position="40"/>
        <end position="59"/>
    </location>
</feature>
<sequence length="164" mass="18447">MKDLNSVDIKELQQIKGIGKVTAQNIVQYREENGGFDSLDELKNVSGVGAKSFANLKEEITLGETSDNDENNISVEEAEEDLVRIEFNPADYEIAEVNEVHLVGDMNNWDPSDKTYSLEPEESGIWANSFALEEGLEYKVMYDSTSWEEDKHVGFYGDNLKVGQ</sequence>
<dbReference type="GO" id="GO:0006281">
    <property type="term" value="P:DNA repair"/>
    <property type="evidence" value="ECO:0007669"/>
    <property type="project" value="InterPro"/>
</dbReference>
<organism evidence="2 3">
    <name type="scientific">Halanaerobacter jeridensis</name>
    <dbReference type="NCBI Taxonomy" id="706427"/>
    <lineage>
        <taxon>Bacteria</taxon>
        <taxon>Bacillati</taxon>
        <taxon>Bacillota</taxon>
        <taxon>Clostridia</taxon>
        <taxon>Halanaerobiales</taxon>
        <taxon>Halobacteroidaceae</taxon>
        <taxon>Halanaerobacter</taxon>
    </lineage>
</organism>
<name>A0A938XUA6_9FIRM</name>
<dbReference type="SUPFAM" id="SSF81296">
    <property type="entry name" value="E set domains"/>
    <property type="match status" value="1"/>
</dbReference>
<dbReference type="InterPro" id="IPR010994">
    <property type="entry name" value="RuvA_2-like"/>
</dbReference>
<reference evidence="2" key="1">
    <citation type="submission" date="2021-01" db="EMBL/GenBank/DDBJ databases">
        <title>Genomic Encyclopedia of Type Strains, Phase IV (KMG-IV): sequencing the most valuable type-strain genomes for metagenomic binning, comparative biology and taxonomic classification.</title>
        <authorList>
            <person name="Goeker M."/>
        </authorList>
    </citation>
    <scope>NUCLEOTIDE SEQUENCE</scope>
    <source>
        <strain evidence="2">DSM 23230</strain>
    </source>
</reference>
<dbReference type="PANTHER" id="PTHR21180">
    <property type="entry name" value="ENDONUCLEASE/EXONUCLEASE/PHOSPHATASE FAMILY DOMAIN-CONTAINING PROTEIN 1"/>
    <property type="match status" value="1"/>
</dbReference>
<dbReference type="SMART" id="SM00278">
    <property type="entry name" value="HhH1"/>
    <property type="match status" value="2"/>
</dbReference>
<feature type="domain" description="Helix-hairpin-helix DNA-binding motif class 1" evidence="1">
    <location>
        <begin position="10"/>
        <end position="29"/>
    </location>
</feature>
<dbReference type="SUPFAM" id="SSF47781">
    <property type="entry name" value="RuvA domain 2-like"/>
    <property type="match status" value="1"/>
</dbReference>
<dbReference type="GO" id="GO:0015627">
    <property type="term" value="C:type II protein secretion system complex"/>
    <property type="evidence" value="ECO:0007669"/>
    <property type="project" value="TreeGrafter"/>
</dbReference>
<evidence type="ECO:0000313" key="3">
    <source>
        <dbReference type="Proteomes" id="UP000774000"/>
    </source>
</evidence>
<dbReference type="InterPro" id="IPR051675">
    <property type="entry name" value="Endo/Exo/Phosphatase_dom_1"/>
</dbReference>
<dbReference type="InterPro" id="IPR013783">
    <property type="entry name" value="Ig-like_fold"/>
</dbReference>
<dbReference type="InterPro" id="IPR004509">
    <property type="entry name" value="Competence_ComEA_HhH"/>
</dbReference>
<dbReference type="Gene3D" id="2.60.40.10">
    <property type="entry name" value="Immunoglobulins"/>
    <property type="match status" value="1"/>
</dbReference>
<evidence type="ECO:0000313" key="2">
    <source>
        <dbReference type="EMBL" id="MBM7556451.1"/>
    </source>
</evidence>
<dbReference type="InterPro" id="IPR003583">
    <property type="entry name" value="Hlx-hairpin-Hlx_DNA-bd_motif"/>
</dbReference>
<dbReference type="InterPro" id="IPR014756">
    <property type="entry name" value="Ig_E-set"/>
</dbReference>
<dbReference type="Gene3D" id="1.10.150.280">
    <property type="entry name" value="AF1531-like domain"/>
    <property type="match status" value="1"/>
</dbReference>
<dbReference type="Pfam" id="PF12836">
    <property type="entry name" value="HHH_3"/>
    <property type="match status" value="1"/>
</dbReference>